<dbReference type="PANTHER" id="PTHR11533">
    <property type="entry name" value="PROTEASE M1 ZINC METALLOPROTEASE"/>
    <property type="match status" value="1"/>
</dbReference>
<dbReference type="GO" id="GO:0016020">
    <property type="term" value="C:membrane"/>
    <property type="evidence" value="ECO:0007669"/>
    <property type="project" value="TreeGrafter"/>
</dbReference>
<accession>A0A1D2M9F2</accession>
<reference evidence="3 4" key="1">
    <citation type="journal article" date="2016" name="Genome Biol. Evol.">
        <title>Gene Family Evolution Reflects Adaptation to Soil Environmental Stressors in the Genome of the Collembolan Orchesella cincta.</title>
        <authorList>
            <person name="Faddeeva-Vakhrusheva A."/>
            <person name="Derks M.F."/>
            <person name="Anvar S.Y."/>
            <person name="Agamennone V."/>
            <person name="Suring W."/>
            <person name="Smit S."/>
            <person name="van Straalen N.M."/>
            <person name="Roelofs D."/>
        </authorList>
    </citation>
    <scope>NUCLEOTIDE SEQUENCE [LARGE SCALE GENOMIC DNA]</scope>
    <source>
        <tissue evidence="3">Mixed pool</tissue>
    </source>
</reference>
<evidence type="ECO:0000256" key="1">
    <source>
        <dbReference type="ARBA" id="ARBA00010136"/>
    </source>
</evidence>
<dbReference type="Proteomes" id="UP000094527">
    <property type="component" value="Unassembled WGS sequence"/>
</dbReference>
<dbReference type="EMBL" id="LJIJ01002496">
    <property type="protein sequence ID" value="ODM89613.1"/>
    <property type="molecule type" value="Genomic_DNA"/>
</dbReference>
<dbReference type="STRING" id="48709.A0A1D2M9F2"/>
<dbReference type="GO" id="GO:0043171">
    <property type="term" value="P:peptide catabolic process"/>
    <property type="evidence" value="ECO:0007669"/>
    <property type="project" value="TreeGrafter"/>
</dbReference>
<evidence type="ECO:0000313" key="3">
    <source>
        <dbReference type="EMBL" id="ODM89613.1"/>
    </source>
</evidence>
<gene>
    <name evidence="3" type="ORF">Ocin01_17069</name>
</gene>
<keyword evidence="3" id="KW-0031">Aminopeptidase</keyword>
<dbReference type="OrthoDB" id="8011426at2759"/>
<proteinExistence type="inferred from homology"/>
<dbReference type="GO" id="GO:0042277">
    <property type="term" value="F:peptide binding"/>
    <property type="evidence" value="ECO:0007669"/>
    <property type="project" value="TreeGrafter"/>
</dbReference>
<dbReference type="GO" id="GO:0008270">
    <property type="term" value="F:zinc ion binding"/>
    <property type="evidence" value="ECO:0007669"/>
    <property type="project" value="TreeGrafter"/>
</dbReference>
<dbReference type="GO" id="GO:0005615">
    <property type="term" value="C:extracellular space"/>
    <property type="evidence" value="ECO:0007669"/>
    <property type="project" value="TreeGrafter"/>
</dbReference>
<dbReference type="GO" id="GO:0006508">
    <property type="term" value="P:proteolysis"/>
    <property type="evidence" value="ECO:0007669"/>
    <property type="project" value="TreeGrafter"/>
</dbReference>
<comment type="similarity">
    <text evidence="1">Belongs to the peptidase M1 family.</text>
</comment>
<comment type="caution">
    <text evidence="3">The sequence shown here is derived from an EMBL/GenBank/DDBJ whole genome shotgun (WGS) entry which is preliminary data.</text>
</comment>
<dbReference type="GO" id="GO:0005737">
    <property type="term" value="C:cytoplasm"/>
    <property type="evidence" value="ECO:0007669"/>
    <property type="project" value="TreeGrafter"/>
</dbReference>
<dbReference type="Pfam" id="PF11838">
    <property type="entry name" value="ERAP1_C"/>
    <property type="match status" value="1"/>
</dbReference>
<evidence type="ECO:0000259" key="2">
    <source>
        <dbReference type="Pfam" id="PF11838"/>
    </source>
</evidence>
<dbReference type="Gene3D" id="1.10.3480.20">
    <property type="match status" value="1"/>
</dbReference>
<keyword evidence="3" id="KW-0645">Protease</keyword>
<name>A0A1D2M9F2_ORCCI</name>
<dbReference type="InterPro" id="IPR024571">
    <property type="entry name" value="ERAP1-like_C_dom"/>
</dbReference>
<keyword evidence="4" id="KW-1185">Reference proteome</keyword>
<evidence type="ECO:0000313" key="4">
    <source>
        <dbReference type="Proteomes" id="UP000094527"/>
    </source>
</evidence>
<dbReference type="AlphaFoldDB" id="A0A1D2M9F2"/>
<keyword evidence="3" id="KW-0378">Hydrolase</keyword>
<dbReference type="GO" id="GO:0070006">
    <property type="term" value="F:metalloaminopeptidase activity"/>
    <property type="evidence" value="ECO:0007669"/>
    <property type="project" value="TreeGrafter"/>
</dbReference>
<dbReference type="PANTHER" id="PTHR11533:SF299">
    <property type="entry name" value="AMINOPEPTIDASE"/>
    <property type="match status" value="1"/>
</dbReference>
<protein>
    <submittedName>
        <fullName evidence="3">Aminopeptidase-like protein AC3.5</fullName>
    </submittedName>
</protein>
<feature type="domain" description="ERAP1-like C-terminal" evidence="2">
    <location>
        <begin position="226"/>
        <end position="314"/>
    </location>
</feature>
<dbReference type="InterPro" id="IPR050344">
    <property type="entry name" value="Peptidase_M1_aminopeptidases"/>
</dbReference>
<sequence length="333" mass="38482">MPYNSVTNGDIVSNSLYSQIDGYAVEKYTWSTAIPPAMLTFALFSNNISCTERPFGKDEKPMRILQLKRISSALEHLPECRNLRIFFVPGQTINLKVAQGISKQWTLPSLLIFWKRIIDKSQLKLNLKLKQRSTLIRSFEGILNRDGVRRAVRLFLKHLWGENDETDYLDLNEMVAGNYTWSDIVKVLVGLWKRKEFLDSKGSEQNIPGCHQQENLTFVEGNTNKLILANPTATGYHRTFYEDSILLKIQNHLESNHGSFKPLARARLILDYFSSAEQTTLPPLNLTRYLIKEDSLEVWTAFLDKFTKLYSDFYHILNIPSSRTFSYQKLTTN</sequence>
<organism evidence="3 4">
    <name type="scientific">Orchesella cincta</name>
    <name type="common">Springtail</name>
    <name type="synonym">Podura cincta</name>
    <dbReference type="NCBI Taxonomy" id="48709"/>
    <lineage>
        <taxon>Eukaryota</taxon>
        <taxon>Metazoa</taxon>
        <taxon>Ecdysozoa</taxon>
        <taxon>Arthropoda</taxon>
        <taxon>Hexapoda</taxon>
        <taxon>Collembola</taxon>
        <taxon>Entomobryomorpha</taxon>
        <taxon>Entomobryoidea</taxon>
        <taxon>Orchesellidae</taxon>
        <taxon>Orchesellinae</taxon>
        <taxon>Orchesella</taxon>
    </lineage>
</organism>